<dbReference type="EMBL" id="JAEHNY010000001">
    <property type="protein sequence ID" value="MBI6118722.1"/>
    <property type="molecule type" value="Genomic_DNA"/>
</dbReference>
<dbReference type="SUPFAM" id="SSF48452">
    <property type="entry name" value="TPR-like"/>
    <property type="match status" value="1"/>
</dbReference>
<comment type="caution">
    <text evidence="8">The sequence shown here is derived from an EMBL/GenBank/DDBJ whole genome shotgun (WGS) entry which is preliminary data.</text>
</comment>
<evidence type="ECO:0000259" key="6">
    <source>
        <dbReference type="Pfam" id="PF07980"/>
    </source>
</evidence>
<gene>
    <name evidence="8" type="ORF">I6U50_01655</name>
</gene>
<dbReference type="Gene3D" id="1.25.40.390">
    <property type="match status" value="1"/>
</dbReference>
<keyword evidence="3" id="KW-0732">Signal</keyword>
<sequence>MYSKIKYILLMFLAISITSCEEEFLDRTPTDAISASDALASQENMQLVLNGVHRGLYSQSQTVFPGGNSARANNHYWIPLGDNITGGLIHSANANNLSWRSAMQWNEHTQPTSLTVELLWYHRYNIILHANLLINGITSGELTETPELNSILGQAYTYRAYAYLSLVQHFGRGYLIGDPATDPGVPLLFSSESPFTSQPRSTVEEIYTQIGLDLNDAITAFENGAPRPSGGAEAKSQLNINVAYGLKARWALSKGDWQTAADAAVKAREGYPLLSESDWKAGFYTNDLSEVIWGSHVIQAETTFFRSYFYLASNTFNGSQIRNNPKIADRRLVDAIPDTDYRGDVFLPDAPNSNTSAANGNGGWANNTNPLYTTEDEFDAAIAEIKSEYGLVSGHNTHPYMHFKLKQANPGTIDPDDIIYMRSSEMYLIEAEAKLMMDDLDGAKEALRPLAEARDSAWNADDFTTEEDFFEHLKFQWRLEMWGEGFGYTNHIRWDEGINHAADGGSGASEVLYQNAYQVEKPSLNDDWIFKIPLAEINANPNLSTSDQN</sequence>
<dbReference type="Proteomes" id="UP000635665">
    <property type="component" value="Unassembled WGS sequence"/>
</dbReference>
<dbReference type="InterPro" id="IPR033985">
    <property type="entry name" value="SusD-like_N"/>
</dbReference>
<evidence type="ECO:0000256" key="1">
    <source>
        <dbReference type="ARBA" id="ARBA00004442"/>
    </source>
</evidence>
<evidence type="ECO:0000256" key="3">
    <source>
        <dbReference type="ARBA" id="ARBA00022729"/>
    </source>
</evidence>
<comment type="subcellular location">
    <subcellularLocation>
        <location evidence="1">Cell outer membrane</location>
    </subcellularLocation>
</comment>
<keyword evidence="9" id="KW-1185">Reference proteome</keyword>
<dbReference type="Pfam" id="PF14322">
    <property type="entry name" value="SusD-like_3"/>
    <property type="match status" value="1"/>
</dbReference>
<evidence type="ECO:0000256" key="5">
    <source>
        <dbReference type="ARBA" id="ARBA00023237"/>
    </source>
</evidence>
<keyword evidence="5" id="KW-0998">Cell outer membrane</keyword>
<protein>
    <submittedName>
        <fullName evidence="8">RagB/SusD family nutrient uptake outer membrane protein</fullName>
    </submittedName>
</protein>
<name>A0ABS0TDF3_9FLAO</name>
<dbReference type="Pfam" id="PF07980">
    <property type="entry name" value="SusD_RagB"/>
    <property type="match status" value="1"/>
</dbReference>
<dbReference type="InterPro" id="IPR011990">
    <property type="entry name" value="TPR-like_helical_dom_sf"/>
</dbReference>
<dbReference type="PROSITE" id="PS51257">
    <property type="entry name" value="PROKAR_LIPOPROTEIN"/>
    <property type="match status" value="1"/>
</dbReference>
<dbReference type="RefSeq" id="WP_198637605.1">
    <property type="nucleotide sequence ID" value="NZ_JAEHNY010000001.1"/>
</dbReference>
<reference evidence="8 9" key="1">
    <citation type="submission" date="2020-12" db="EMBL/GenBank/DDBJ databases">
        <title>Salegentibacter orientalis sp. nov., isolated from costal sediment.</title>
        <authorList>
            <person name="Lian F.-B."/>
        </authorList>
    </citation>
    <scope>NUCLEOTIDE SEQUENCE [LARGE SCALE GENOMIC DNA]</scope>
    <source>
        <strain evidence="8 9">F60176</strain>
    </source>
</reference>
<feature type="domain" description="SusD-like N-terminal" evidence="7">
    <location>
        <begin position="91"/>
        <end position="221"/>
    </location>
</feature>
<dbReference type="InterPro" id="IPR012944">
    <property type="entry name" value="SusD_RagB_dom"/>
</dbReference>
<feature type="domain" description="RagB/SusD" evidence="6">
    <location>
        <begin position="379"/>
        <end position="544"/>
    </location>
</feature>
<comment type="similarity">
    <text evidence="2">Belongs to the SusD family.</text>
</comment>
<evidence type="ECO:0000259" key="7">
    <source>
        <dbReference type="Pfam" id="PF14322"/>
    </source>
</evidence>
<evidence type="ECO:0000313" key="8">
    <source>
        <dbReference type="EMBL" id="MBI6118722.1"/>
    </source>
</evidence>
<accession>A0ABS0TDF3</accession>
<keyword evidence="4" id="KW-0472">Membrane</keyword>
<evidence type="ECO:0000313" key="9">
    <source>
        <dbReference type="Proteomes" id="UP000635665"/>
    </source>
</evidence>
<proteinExistence type="inferred from homology"/>
<organism evidence="8 9">
    <name type="scientific">Salegentibacter maritimus</name>
    <dbReference type="NCBI Taxonomy" id="2794347"/>
    <lineage>
        <taxon>Bacteria</taxon>
        <taxon>Pseudomonadati</taxon>
        <taxon>Bacteroidota</taxon>
        <taxon>Flavobacteriia</taxon>
        <taxon>Flavobacteriales</taxon>
        <taxon>Flavobacteriaceae</taxon>
        <taxon>Salegentibacter</taxon>
    </lineage>
</organism>
<evidence type="ECO:0000256" key="4">
    <source>
        <dbReference type="ARBA" id="ARBA00023136"/>
    </source>
</evidence>
<evidence type="ECO:0000256" key="2">
    <source>
        <dbReference type="ARBA" id="ARBA00006275"/>
    </source>
</evidence>